<dbReference type="InterPro" id="IPR049790">
    <property type="entry name" value="Rv3655c/TadE"/>
</dbReference>
<evidence type="ECO:0000313" key="4">
    <source>
        <dbReference type="Proteomes" id="UP001519295"/>
    </source>
</evidence>
<name>A0ABS4VLB6_9PSEU</name>
<feature type="compositionally biased region" description="Basic and acidic residues" evidence="1">
    <location>
        <begin position="137"/>
        <end position="146"/>
    </location>
</feature>
<proteinExistence type="predicted"/>
<gene>
    <name evidence="3" type="ORF">JOF36_000100</name>
</gene>
<protein>
    <recommendedName>
        <fullName evidence="5">TadE-like protein</fullName>
    </recommendedName>
</protein>
<keyword evidence="2" id="KW-0812">Transmembrane</keyword>
<dbReference type="EMBL" id="JAGINU010000001">
    <property type="protein sequence ID" value="MBP2364404.1"/>
    <property type="molecule type" value="Genomic_DNA"/>
</dbReference>
<dbReference type="NCBIfam" id="NF041390">
    <property type="entry name" value="TadE_Rv3655c"/>
    <property type="match status" value="1"/>
</dbReference>
<dbReference type="Proteomes" id="UP001519295">
    <property type="component" value="Unassembled WGS sequence"/>
</dbReference>
<comment type="caution">
    <text evidence="3">The sequence shown here is derived from an EMBL/GenBank/DDBJ whole genome shotgun (WGS) entry which is preliminary data.</text>
</comment>
<dbReference type="RefSeq" id="WP_210024466.1">
    <property type="nucleotide sequence ID" value="NZ_JAGINU010000001.1"/>
</dbReference>
<evidence type="ECO:0000256" key="1">
    <source>
        <dbReference type="SAM" id="MobiDB-lite"/>
    </source>
</evidence>
<evidence type="ECO:0008006" key="5">
    <source>
        <dbReference type="Google" id="ProtNLM"/>
    </source>
</evidence>
<reference evidence="3 4" key="1">
    <citation type="submission" date="2021-03" db="EMBL/GenBank/DDBJ databases">
        <title>Sequencing the genomes of 1000 actinobacteria strains.</title>
        <authorList>
            <person name="Klenk H.-P."/>
        </authorList>
    </citation>
    <scope>NUCLEOTIDE SEQUENCE [LARGE SCALE GENOMIC DNA]</scope>
    <source>
        <strain evidence="3 4">DSM 45256</strain>
    </source>
</reference>
<feature type="region of interest" description="Disordered" evidence="1">
    <location>
        <begin position="116"/>
        <end position="146"/>
    </location>
</feature>
<organism evidence="3 4">
    <name type="scientific">Pseudonocardia parietis</name>
    <dbReference type="NCBI Taxonomy" id="570936"/>
    <lineage>
        <taxon>Bacteria</taxon>
        <taxon>Bacillati</taxon>
        <taxon>Actinomycetota</taxon>
        <taxon>Actinomycetes</taxon>
        <taxon>Pseudonocardiales</taxon>
        <taxon>Pseudonocardiaceae</taxon>
        <taxon>Pseudonocardia</taxon>
    </lineage>
</organism>
<sequence>MHCRRQSDLAGDGGAVTVEAALALGSLVLVTSAAVAAVAAVAAGVRCTDAARELALQAARGDADRGRVAATALAPAGAESDLRIDGDSVVATVRARPVELLPISVTGSAVAVVEPGLSASATGPDPPVTDAPAPRGEGPDEHPPPA</sequence>
<evidence type="ECO:0000313" key="3">
    <source>
        <dbReference type="EMBL" id="MBP2364404.1"/>
    </source>
</evidence>
<feature type="transmembrane region" description="Helical" evidence="2">
    <location>
        <begin position="20"/>
        <end position="45"/>
    </location>
</feature>
<keyword evidence="4" id="KW-1185">Reference proteome</keyword>
<keyword evidence="2" id="KW-0472">Membrane</keyword>
<accession>A0ABS4VLB6</accession>
<evidence type="ECO:0000256" key="2">
    <source>
        <dbReference type="SAM" id="Phobius"/>
    </source>
</evidence>
<keyword evidence="2" id="KW-1133">Transmembrane helix</keyword>